<proteinExistence type="predicted"/>
<dbReference type="ExpressionAtlas" id="A0A2K3CRB0">
    <property type="expression patterns" value="baseline and differential"/>
</dbReference>
<feature type="region of interest" description="Disordered" evidence="1">
    <location>
        <begin position="309"/>
        <end position="328"/>
    </location>
</feature>
<dbReference type="RefSeq" id="XP_042914976.1">
    <property type="nucleotide sequence ID" value="XM_043072517.1"/>
</dbReference>
<dbReference type="InParanoid" id="A0A2K3CRB0"/>
<feature type="compositionally biased region" description="Low complexity" evidence="1">
    <location>
        <begin position="10"/>
        <end position="21"/>
    </location>
</feature>
<organism evidence="2 3">
    <name type="scientific">Chlamydomonas reinhardtii</name>
    <name type="common">Chlamydomonas smithii</name>
    <dbReference type="NCBI Taxonomy" id="3055"/>
    <lineage>
        <taxon>Eukaryota</taxon>
        <taxon>Viridiplantae</taxon>
        <taxon>Chlorophyta</taxon>
        <taxon>core chlorophytes</taxon>
        <taxon>Chlorophyceae</taxon>
        <taxon>CS clade</taxon>
        <taxon>Chlamydomonadales</taxon>
        <taxon>Chlamydomonadaceae</taxon>
        <taxon>Chlamydomonas</taxon>
    </lineage>
</organism>
<name>A0A2K3CRB0_CHLRE</name>
<evidence type="ECO:0000313" key="2">
    <source>
        <dbReference type="EMBL" id="PNW70817.1"/>
    </source>
</evidence>
<dbReference type="GeneID" id="5716758"/>
<protein>
    <submittedName>
        <fullName evidence="2">Uncharacterized protein</fullName>
    </submittedName>
</protein>
<dbReference type="Gramene" id="PNW70817">
    <property type="protein sequence ID" value="PNW70817"/>
    <property type="gene ID" value="CHLRE_17g734773v5"/>
</dbReference>
<dbReference type="Proteomes" id="UP000006906">
    <property type="component" value="Chromosome 17"/>
</dbReference>
<feature type="region of interest" description="Disordered" evidence="1">
    <location>
        <begin position="1"/>
        <end position="27"/>
    </location>
</feature>
<evidence type="ECO:0000256" key="1">
    <source>
        <dbReference type="SAM" id="MobiDB-lite"/>
    </source>
</evidence>
<accession>A0A2K3CRB0</accession>
<gene>
    <name evidence="2" type="ORF">CHLRE_17g734773v5</name>
</gene>
<sequence length="746" mass="77413">MTGRGKPGGSATPVAPTSSTPPSKPTGMSLAAALEKRMQSTSQRSTRVTHAHLPSTAGEHSLSGWVVTVLAGAANAAHPAIHAVGVQSDRVHILGDDGTIRAVSDRCNVVLNIISVVMDNSRRYHVPHHITITNLHGGVNQQFNPAVGANLATSPRSVVVLTAPPNMVPSLRVPINFLTPLHAVFNENLIVIPPRLPAAAADPALPAIAEDAGAVGATAGAAAAADAAPAAIAGAMLQPPAGDDDGDLQLEDVPIFYAGLLNALVRRPSVTAQIVLSLRTPTSRRAILNKLREPTAGRRALFLMAAQNRGSATPVAPTSSTPPSKPTGMSLAAALEKRMQSTSQRSTRVTHAHLPSTAGEHSLSGWVVTVLAGAANAAHPAIHAVGVQSDRVHILGDDGTIRAVSDRCNVVLNVISVVMADNSRRYHVPHHITITNLHGGVNQQFNPAVGANLATSPRSVVVLTAPPNTVPSLRVPINFLTPLHAVFNENLIVIPPRLPAAAADPALPAIAEDAGAAGATAGAAAAADAAPATIAGAMLQPPAGDDDGDLQLEDVPIFYAGLLNALVRRPSVTVQIVLSLRTPTSRRAILNKLREPTAGRRALFLMAAQNRGEEITATMETGIMGVTPDTPLLIHILVELLVHDQNMLTLNSNIDQAAFTSHAPVYGAFMPVVLDNNNLIGYLLSAALAAYDGTLVTMPPDVARVVYGAQLDAVLAWAAQSAGYEPQHARIGRWTIAGATVQAQLP</sequence>
<feature type="compositionally biased region" description="Low complexity" evidence="1">
    <location>
        <begin position="311"/>
        <end position="322"/>
    </location>
</feature>
<evidence type="ECO:0000313" key="3">
    <source>
        <dbReference type="Proteomes" id="UP000006906"/>
    </source>
</evidence>
<dbReference type="KEGG" id="cre:CHLRE_17g734773v5"/>
<reference evidence="2 3" key="1">
    <citation type="journal article" date="2007" name="Science">
        <title>The Chlamydomonas genome reveals the evolution of key animal and plant functions.</title>
        <authorList>
            <person name="Merchant S.S."/>
            <person name="Prochnik S.E."/>
            <person name="Vallon O."/>
            <person name="Harris E.H."/>
            <person name="Karpowicz S.J."/>
            <person name="Witman G.B."/>
            <person name="Terry A."/>
            <person name="Salamov A."/>
            <person name="Fritz-Laylin L.K."/>
            <person name="Marechal-Drouard L."/>
            <person name="Marshall W.F."/>
            <person name="Qu L.H."/>
            <person name="Nelson D.R."/>
            <person name="Sanderfoot A.A."/>
            <person name="Spalding M.H."/>
            <person name="Kapitonov V.V."/>
            <person name="Ren Q."/>
            <person name="Ferris P."/>
            <person name="Lindquist E."/>
            <person name="Shapiro H."/>
            <person name="Lucas S.M."/>
            <person name="Grimwood J."/>
            <person name="Schmutz J."/>
            <person name="Cardol P."/>
            <person name="Cerutti H."/>
            <person name="Chanfreau G."/>
            <person name="Chen C.L."/>
            <person name="Cognat V."/>
            <person name="Croft M.T."/>
            <person name="Dent R."/>
            <person name="Dutcher S."/>
            <person name="Fernandez E."/>
            <person name="Fukuzawa H."/>
            <person name="Gonzalez-Ballester D."/>
            <person name="Gonzalez-Halphen D."/>
            <person name="Hallmann A."/>
            <person name="Hanikenne M."/>
            <person name="Hippler M."/>
            <person name="Inwood W."/>
            <person name="Jabbari K."/>
            <person name="Kalanon M."/>
            <person name="Kuras R."/>
            <person name="Lefebvre P.A."/>
            <person name="Lemaire S.D."/>
            <person name="Lobanov A.V."/>
            <person name="Lohr M."/>
            <person name="Manuell A."/>
            <person name="Meier I."/>
            <person name="Mets L."/>
            <person name="Mittag M."/>
            <person name="Mittelmeier T."/>
            <person name="Moroney J.V."/>
            <person name="Moseley J."/>
            <person name="Napoli C."/>
            <person name="Nedelcu A.M."/>
            <person name="Niyogi K."/>
            <person name="Novoselov S.V."/>
            <person name="Paulsen I.T."/>
            <person name="Pazour G."/>
            <person name="Purton S."/>
            <person name="Ral J.P."/>
            <person name="Riano-Pachon D.M."/>
            <person name="Riekhof W."/>
            <person name="Rymarquis L."/>
            <person name="Schroda M."/>
            <person name="Stern D."/>
            <person name="Umen J."/>
            <person name="Willows R."/>
            <person name="Wilson N."/>
            <person name="Zimmer S.L."/>
            <person name="Allmer J."/>
            <person name="Balk J."/>
            <person name="Bisova K."/>
            <person name="Chen C.J."/>
            <person name="Elias M."/>
            <person name="Gendler K."/>
            <person name="Hauser C."/>
            <person name="Lamb M.R."/>
            <person name="Ledford H."/>
            <person name="Long J.C."/>
            <person name="Minagawa J."/>
            <person name="Page M.D."/>
            <person name="Pan J."/>
            <person name="Pootakham W."/>
            <person name="Roje S."/>
            <person name="Rose A."/>
            <person name="Stahlberg E."/>
            <person name="Terauchi A.M."/>
            <person name="Yang P."/>
            <person name="Ball S."/>
            <person name="Bowler C."/>
            <person name="Dieckmann C.L."/>
            <person name="Gladyshev V.N."/>
            <person name="Green P."/>
            <person name="Jorgensen R."/>
            <person name="Mayfield S."/>
            <person name="Mueller-Roeber B."/>
            <person name="Rajamani S."/>
            <person name="Sayre R.T."/>
            <person name="Brokstein P."/>
            <person name="Dubchak I."/>
            <person name="Goodstein D."/>
            <person name="Hornick L."/>
            <person name="Huang Y.W."/>
            <person name="Jhaveri J."/>
            <person name="Luo Y."/>
            <person name="Martinez D."/>
            <person name="Ngau W.C."/>
            <person name="Otillar B."/>
            <person name="Poliakov A."/>
            <person name="Porter A."/>
            <person name="Szajkowski L."/>
            <person name="Werner G."/>
            <person name="Zhou K."/>
            <person name="Grigoriev I.V."/>
            <person name="Rokhsar D.S."/>
            <person name="Grossman A.R."/>
        </authorList>
    </citation>
    <scope>NUCLEOTIDE SEQUENCE [LARGE SCALE GENOMIC DNA]</scope>
    <source>
        <strain evidence="3">CC-503</strain>
    </source>
</reference>
<dbReference type="EMBL" id="CM008978">
    <property type="protein sequence ID" value="PNW70817.1"/>
    <property type="molecule type" value="Genomic_DNA"/>
</dbReference>
<dbReference type="AlphaFoldDB" id="A0A2K3CRB0"/>
<keyword evidence="3" id="KW-1185">Reference proteome</keyword>